<dbReference type="PANTHER" id="PTHR36437">
    <property type="entry name" value="GLYOXALASE/BLEOMYCIN RESISTANCE PROTEIN/DIOXYGENASE"/>
    <property type="match status" value="1"/>
</dbReference>
<keyword evidence="3" id="KW-1185">Reference proteome</keyword>
<dbReference type="CDD" id="cd07263">
    <property type="entry name" value="VOC_like"/>
    <property type="match status" value="1"/>
</dbReference>
<proteinExistence type="predicted"/>
<reference evidence="2 3" key="1">
    <citation type="submission" date="2021-04" db="EMBL/GenBank/DDBJ databases">
        <authorList>
            <person name="Huq M.A."/>
        </authorList>
    </citation>
    <scope>NUCLEOTIDE SEQUENCE [LARGE SCALE GENOMIC DNA]</scope>
    <source>
        <strain evidence="2 3">MAH-13</strain>
    </source>
</reference>
<accession>A0ABS4DK99</accession>
<dbReference type="EMBL" id="JAGJRS010000009">
    <property type="protein sequence ID" value="MBP1473484.1"/>
    <property type="molecule type" value="Genomic_DNA"/>
</dbReference>
<organism evidence="2 3">
    <name type="scientific">Frateuria flava</name>
    <dbReference type="NCBI Taxonomy" id="2821489"/>
    <lineage>
        <taxon>Bacteria</taxon>
        <taxon>Pseudomonadati</taxon>
        <taxon>Pseudomonadota</taxon>
        <taxon>Gammaproteobacteria</taxon>
        <taxon>Lysobacterales</taxon>
        <taxon>Rhodanobacteraceae</taxon>
        <taxon>Frateuria</taxon>
    </lineage>
</organism>
<dbReference type="RefSeq" id="WP_209616274.1">
    <property type="nucleotide sequence ID" value="NZ_JAGJRS010000009.1"/>
</dbReference>
<feature type="domain" description="VOC" evidence="1">
    <location>
        <begin position="2"/>
        <end position="126"/>
    </location>
</feature>
<dbReference type="InterPro" id="IPR029068">
    <property type="entry name" value="Glyas_Bleomycin-R_OHBP_Dase"/>
</dbReference>
<sequence length="128" mass="14237">MHLGAIALLVRDYDEAIAYFTGSLGFRLIEDAPQGAGKRWVVVAPPGSRETRLLLAKAADPQQLRTVGNQSGGRVFLFLETEDFRASYEAMQAKGVRFCEAPREEAYGTVAVFEDLYGNRWDLLQPRA</sequence>
<evidence type="ECO:0000259" key="1">
    <source>
        <dbReference type="PROSITE" id="PS51819"/>
    </source>
</evidence>
<dbReference type="PANTHER" id="PTHR36437:SF2">
    <property type="entry name" value="GLYOXALASE_BLEOMYCIN RESISTANCE PROTEIN_DIOXYGENASE"/>
    <property type="match status" value="1"/>
</dbReference>
<dbReference type="SUPFAM" id="SSF54593">
    <property type="entry name" value="Glyoxalase/Bleomycin resistance protein/Dihydroxybiphenyl dioxygenase"/>
    <property type="match status" value="1"/>
</dbReference>
<dbReference type="Gene3D" id="3.10.180.10">
    <property type="entry name" value="2,3-Dihydroxybiphenyl 1,2-Dioxygenase, domain 1"/>
    <property type="match status" value="1"/>
</dbReference>
<dbReference type="InterPro" id="IPR004360">
    <property type="entry name" value="Glyas_Fos-R_dOase_dom"/>
</dbReference>
<comment type="caution">
    <text evidence="2">The sequence shown here is derived from an EMBL/GenBank/DDBJ whole genome shotgun (WGS) entry which is preliminary data.</text>
</comment>
<dbReference type="Proteomes" id="UP000823790">
    <property type="component" value="Unassembled WGS sequence"/>
</dbReference>
<dbReference type="Pfam" id="PF00903">
    <property type="entry name" value="Glyoxalase"/>
    <property type="match status" value="1"/>
</dbReference>
<evidence type="ECO:0000313" key="2">
    <source>
        <dbReference type="EMBL" id="MBP1473484.1"/>
    </source>
</evidence>
<name>A0ABS4DK99_9GAMM</name>
<dbReference type="InterPro" id="IPR037523">
    <property type="entry name" value="VOC_core"/>
</dbReference>
<gene>
    <name evidence="2" type="ORF">J7I44_04185</name>
</gene>
<protein>
    <submittedName>
        <fullName evidence="2">VOC family protein</fullName>
    </submittedName>
</protein>
<dbReference type="PROSITE" id="PS51819">
    <property type="entry name" value="VOC"/>
    <property type="match status" value="1"/>
</dbReference>
<evidence type="ECO:0000313" key="3">
    <source>
        <dbReference type="Proteomes" id="UP000823790"/>
    </source>
</evidence>